<dbReference type="Proteomes" id="UP000010087">
    <property type="component" value="Chromosome 2"/>
</dbReference>
<sequence length="64" mass="7292">MPHSRKVASLMLDFSALSEDERREFLVLLNNFIFLSPAARRKARVEWEEIVAAGILLHAGNAKR</sequence>
<evidence type="ECO:0000313" key="1">
    <source>
        <dbReference type="EMBL" id="AFI68412.1"/>
    </source>
</evidence>
<organism evidence="1 2">
    <name type="scientific">Burkholderia pseudomallei (strain 1026b)</name>
    <dbReference type="NCBI Taxonomy" id="884204"/>
    <lineage>
        <taxon>Bacteria</taxon>
        <taxon>Pseudomonadati</taxon>
        <taxon>Pseudomonadota</taxon>
        <taxon>Betaproteobacteria</taxon>
        <taxon>Burkholderiales</taxon>
        <taxon>Burkholderiaceae</taxon>
        <taxon>Burkholderia</taxon>
        <taxon>pseudomallei group</taxon>
    </lineage>
</organism>
<reference evidence="1 2" key="1">
    <citation type="journal article" date="2012" name="PLoS ONE">
        <title>Evolution of Burkholderia pseudomallei in recurrent melioidosis.</title>
        <authorList>
            <person name="Hayden H.S."/>
            <person name="Lim R."/>
            <person name="Brittnacher M.J."/>
            <person name="Sims E.H."/>
            <person name="Ramage E.R."/>
            <person name="Fong C."/>
            <person name="Wu Z."/>
            <person name="Crist E."/>
            <person name="Chang J."/>
            <person name="Zhou Y."/>
            <person name="Radey M."/>
            <person name="Rohmer L."/>
            <person name="Haugen E."/>
            <person name="Gillett W."/>
            <person name="Wuthiekanun V."/>
            <person name="Peacock S.J."/>
            <person name="Kaul R."/>
            <person name="Miller S.I."/>
            <person name="Manoil C."/>
            <person name="Jacobs M.A."/>
        </authorList>
    </citation>
    <scope>NUCLEOTIDE SEQUENCE [LARGE SCALE GENOMIC DNA]</scope>
    <source>
        <strain evidence="1 2">1026b</strain>
    </source>
</reference>
<dbReference type="PATRIC" id="fig|884204.3.peg.4226"/>
<name>A0A0H3HR89_BURP2</name>
<dbReference type="KEGG" id="bpz:BP1026B_II0130"/>
<evidence type="ECO:0000313" key="2">
    <source>
        <dbReference type="Proteomes" id="UP000010087"/>
    </source>
</evidence>
<protein>
    <submittedName>
        <fullName evidence="1">Uncharacterized protein</fullName>
    </submittedName>
</protein>
<dbReference type="AlphaFoldDB" id="A0A0H3HR89"/>
<dbReference type="EMBL" id="CP002834">
    <property type="protein sequence ID" value="AFI68412.1"/>
    <property type="molecule type" value="Genomic_DNA"/>
</dbReference>
<accession>A0A0H3HR89</accession>
<gene>
    <name evidence="1" type="ordered locus">BP1026B_II0130</name>
</gene>
<proteinExistence type="predicted"/>